<dbReference type="CDD" id="cd17535">
    <property type="entry name" value="REC_NarL-like"/>
    <property type="match status" value="1"/>
</dbReference>
<dbReference type="EMBL" id="QDKG01000002">
    <property type="protein sequence ID" value="PVH25506.1"/>
    <property type="molecule type" value="Genomic_DNA"/>
</dbReference>
<dbReference type="PRINTS" id="PR00038">
    <property type="entry name" value="HTHLUXR"/>
</dbReference>
<dbReference type="AlphaFoldDB" id="A0A2T8HJ76"/>
<feature type="modified residue" description="4-aspartylphosphate" evidence="3">
    <location>
        <position position="62"/>
    </location>
</feature>
<dbReference type="InterPro" id="IPR058245">
    <property type="entry name" value="NreC/VraR/RcsB-like_REC"/>
</dbReference>
<dbReference type="Proteomes" id="UP000245627">
    <property type="component" value="Unassembled WGS sequence"/>
</dbReference>
<organism evidence="6 7">
    <name type="scientific">Sphingobacterium corticibacter</name>
    <dbReference type="NCBI Taxonomy" id="2171749"/>
    <lineage>
        <taxon>Bacteria</taxon>
        <taxon>Pseudomonadati</taxon>
        <taxon>Bacteroidota</taxon>
        <taxon>Sphingobacteriia</taxon>
        <taxon>Sphingobacteriales</taxon>
        <taxon>Sphingobacteriaceae</taxon>
        <taxon>Sphingobacterium</taxon>
    </lineage>
</organism>
<evidence type="ECO:0000256" key="1">
    <source>
        <dbReference type="ARBA" id="ARBA00022553"/>
    </source>
</evidence>
<dbReference type="PROSITE" id="PS50043">
    <property type="entry name" value="HTH_LUXR_2"/>
    <property type="match status" value="1"/>
</dbReference>
<dbReference type="CDD" id="cd06170">
    <property type="entry name" value="LuxR_C_like"/>
    <property type="match status" value="1"/>
</dbReference>
<dbReference type="Pfam" id="PF00196">
    <property type="entry name" value="GerE"/>
    <property type="match status" value="1"/>
</dbReference>
<proteinExistence type="predicted"/>
<dbReference type="SUPFAM" id="SSF52172">
    <property type="entry name" value="CheY-like"/>
    <property type="match status" value="1"/>
</dbReference>
<dbReference type="OrthoDB" id="9797341at2"/>
<gene>
    <name evidence="6" type="ORF">DC487_06040</name>
</gene>
<dbReference type="SMART" id="SM00448">
    <property type="entry name" value="REC"/>
    <property type="match status" value="1"/>
</dbReference>
<keyword evidence="2 6" id="KW-0238">DNA-binding</keyword>
<dbReference type="GO" id="GO:0006355">
    <property type="term" value="P:regulation of DNA-templated transcription"/>
    <property type="evidence" value="ECO:0007669"/>
    <property type="project" value="InterPro"/>
</dbReference>
<feature type="domain" description="HTH luxR-type" evidence="4">
    <location>
        <begin position="151"/>
        <end position="216"/>
    </location>
</feature>
<dbReference type="Gene3D" id="3.40.50.2300">
    <property type="match status" value="1"/>
</dbReference>
<dbReference type="Pfam" id="PF00072">
    <property type="entry name" value="Response_reg"/>
    <property type="match status" value="1"/>
</dbReference>
<evidence type="ECO:0000256" key="3">
    <source>
        <dbReference type="PROSITE-ProRule" id="PRU00169"/>
    </source>
</evidence>
<protein>
    <submittedName>
        <fullName evidence="6">DNA-binding response regulator</fullName>
    </submittedName>
</protein>
<evidence type="ECO:0000313" key="6">
    <source>
        <dbReference type="EMBL" id="PVH25506.1"/>
    </source>
</evidence>
<evidence type="ECO:0000259" key="5">
    <source>
        <dbReference type="PROSITE" id="PS50110"/>
    </source>
</evidence>
<accession>A0A2T8HJ76</accession>
<dbReference type="PROSITE" id="PS50110">
    <property type="entry name" value="RESPONSE_REGULATORY"/>
    <property type="match status" value="1"/>
</dbReference>
<dbReference type="GO" id="GO:0000160">
    <property type="term" value="P:phosphorelay signal transduction system"/>
    <property type="evidence" value="ECO:0007669"/>
    <property type="project" value="InterPro"/>
</dbReference>
<dbReference type="InterPro" id="IPR000792">
    <property type="entry name" value="Tscrpt_reg_LuxR_C"/>
</dbReference>
<dbReference type="PANTHER" id="PTHR45566">
    <property type="entry name" value="HTH-TYPE TRANSCRIPTIONAL REGULATOR YHJB-RELATED"/>
    <property type="match status" value="1"/>
</dbReference>
<dbReference type="PANTHER" id="PTHR45566:SF2">
    <property type="entry name" value="NARL SUBFAMILY"/>
    <property type="match status" value="1"/>
</dbReference>
<keyword evidence="1 3" id="KW-0597">Phosphoprotein</keyword>
<dbReference type="InterPro" id="IPR001789">
    <property type="entry name" value="Sig_transdc_resp-reg_receiver"/>
</dbReference>
<dbReference type="InterPro" id="IPR016032">
    <property type="entry name" value="Sig_transdc_resp-reg_C-effctor"/>
</dbReference>
<evidence type="ECO:0000313" key="7">
    <source>
        <dbReference type="Proteomes" id="UP000245627"/>
    </source>
</evidence>
<sequence>MFKKHKMEKTRIIIADDHLLFADGLAQIVGAMPEFDIIAQVPNGRVLLQLINTQLPDLILMDINMPIVDGLQAATSIRTYHPNIRVVFISMYKDMKLVEKAKEMGAHAYIMKDTTAPELREILLQIRDGKKVFSCPENDFETQQANEIIDPFLSQFKLTPREVEIIKLIKKGLATKQIAADLDLSTYTIETHRKNINRKLNVQSATELLAFIAQYNKES</sequence>
<dbReference type="SUPFAM" id="SSF46894">
    <property type="entry name" value="C-terminal effector domain of the bipartite response regulators"/>
    <property type="match status" value="1"/>
</dbReference>
<comment type="caution">
    <text evidence="6">The sequence shown here is derived from an EMBL/GenBank/DDBJ whole genome shotgun (WGS) entry which is preliminary data.</text>
</comment>
<dbReference type="InterPro" id="IPR011006">
    <property type="entry name" value="CheY-like_superfamily"/>
</dbReference>
<keyword evidence="7" id="KW-1185">Reference proteome</keyword>
<dbReference type="GO" id="GO:0003677">
    <property type="term" value="F:DNA binding"/>
    <property type="evidence" value="ECO:0007669"/>
    <property type="project" value="UniProtKB-KW"/>
</dbReference>
<feature type="domain" description="Response regulatory" evidence="5">
    <location>
        <begin position="11"/>
        <end position="127"/>
    </location>
</feature>
<name>A0A2T8HJ76_9SPHI</name>
<evidence type="ECO:0000256" key="2">
    <source>
        <dbReference type="ARBA" id="ARBA00023125"/>
    </source>
</evidence>
<dbReference type="InterPro" id="IPR051015">
    <property type="entry name" value="EvgA-like"/>
</dbReference>
<evidence type="ECO:0000259" key="4">
    <source>
        <dbReference type="PROSITE" id="PS50043"/>
    </source>
</evidence>
<reference evidence="6 7" key="1">
    <citation type="submission" date="2018-04" db="EMBL/GenBank/DDBJ databases">
        <title>Sphingobacterium cortibacter sp. nov.</title>
        <authorList>
            <person name="Li Y."/>
        </authorList>
    </citation>
    <scope>NUCLEOTIDE SEQUENCE [LARGE SCALE GENOMIC DNA]</scope>
    <source>
        <strain evidence="6 7">2c-3</strain>
    </source>
</reference>
<dbReference type="PROSITE" id="PS00622">
    <property type="entry name" value="HTH_LUXR_1"/>
    <property type="match status" value="1"/>
</dbReference>
<dbReference type="SMART" id="SM00421">
    <property type="entry name" value="HTH_LUXR"/>
    <property type="match status" value="1"/>
</dbReference>